<evidence type="ECO:0000313" key="3">
    <source>
        <dbReference type="Proteomes" id="UP000275078"/>
    </source>
</evidence>
<protein>
    <submittedName>
        <fullName evidence="2">Uncharacterized protein</fullName>
    </submittedName>
</protein>
<reference evidence="2 3" key="1">
    <citation type="journal article" date="2018" name="Nat. Ecol. Evol.">
        <title>Pezizomycetes genomes reveal the molecular basis of ectomycorrhizal truffle lifestyle.</title>
        <authorList>
            <person name="Murat C."/>
            <person name="Payen T."/>
            <person name="Noel B."/>
            <person name="Kuo A."/>
            <person name="Morin E."/>
            <person name="Chen J."/>
            <person name="Kohler A."/>
            <person name="Krizsan K."/>
            <person name="Balestrini R."/>
            <person name="Da Silva C."/>
            <person name="Montanini B."/>
            <person name="Hainaut M."/>
            <person name="Levati E."/>
            <person name="Barry K.W."/>
            <person name="Belfiori B."/>
            <person name="Cichocki N."/>
            <person name="Clum A."/>
            <person name="Dockter R.B."/>
            <person name="Fauchery L."/>
            <person name="Guy J."/>
            <person name="Iotti M."/>
            <person name="Le Tacon F."/>
            <person name="Lindquist E.A."/>
            <person name="Lipzen A."/>
            <person name="Malagnac F."/>
            <person name="Mello A."/>
            <person name="Molinier V."/>
            <person name="Miyauchi S."/>
            <person name="Poulain J."/>
            <person name="Riccioni C."/>
            <person name="Rubini A."/>
            <person name="Sitrit Y."/>
            <person name="Splivallo R."/>
            <person name="Traeger S."/>
            <person name="Wang M."/>
            <person name="Zifcakova L."/>
            <person name="Wipf D."/>
            <person name="Zambonelli A."/>
            <person name="Paolocci F."/>
            <person name="Nowrousian M."/>
            <person name="Ottonello S."/>
            <person name="Baldrian P."/>
            <person name="Spatafora J.W."/>
            <person name="Henrissat B."/>
            <person name="Nagy L.G."/>
            <person name="Aury J.M."/>
            <person name="Wincker P."/>
            <person name="Grigoriev I.V."/>
            <person name="Bonfante P."/>
            <person name="Martin F.M."/>
        </authorList>
    </citation>
    <scope>NUCLEOTIDE SEQUENCE [LARGE SCALE GENOMIC DNA]</scope>
    <source>
        <strain evidence="2 3">RN42</strain>
    </source>
</reference>
<feature type="region of interest" description="Disordered" evidence="1">
    <location>
        <begin position="1"/>
        <end position="42"/>
    </location>
</feature>
<dbReference type="AlphaFoldDB" id="A0A3N4HLI2"/>
<keyword evidence="3" id="KW-1185">Reference proteome</keyword>
<proteinExistence type="predicted"/>
<accession>A0A3N4HLI2</accession>
<dbReference type="Proteomes" id="UP000275078">
    <property type="component" value="Unassembled WGS sequence"/>
</dbReference>
<feature type="compositionally biased region" description="Low complexity" evidence="1">
    <location>
        <begin position="1"/>
        <end position="11"/>
    </location>
</feature>
<organism evidence="2 3">
    <name type="scientific">Ascobolus immersus RN42</name>
    <dbReference type="NCBI Taxonomy" id="1160509"/>
    <lineage>
        <taxon>Eukaryota</taxon>
        <taxon>Fungi</taxon>
        <taxon>Dikarya</taxon>
        <taxon>Ascomycota</taxon>
        <taxon>Pezizomycotina</taxon>
        <taxon>Pezizomycetes</taxon>
        <taxon>Pezizales</taxon>
        <taxon>Ascobolaceae</taxon>
        <taxon>Ascobolus</taxon>
    </lineage>
</organism>
<feature type="region of interest" description="Disordered" evidence="1">
    <location>
        <begin position="86"/>
        <end position="118"/>
    </location>
</feature>
<evidence type="ECO:0000256" key="1">
    <source>
        <dbReference type="SAM" id="MobiDB-lite"/>
    </source>
</evidence>
<feature type="compositionally biased region" description="Polar residues" evidence="1">
    <location>
        <begin position="86"/>
        <end position="100"/>
    </location>
</feature>
<sequence length="280" mass="30543">MGRLDALATAAELEDPRNQQSEEHDTSTQARDAMPQYPRPSVDATALTTEPLIKISSASILAHLSSPTVPPSSTYFAEGSLDSTVCGQQSGSQRGISNESQHPHFPVHQPSHTPAPQRQSTLNDLAELAVTAPRAGESFPASPRIQPSATWAPTGNTIQGHGVRFHPPGVAQIRQTGRTEAETLCDGRMQLHQLQHGGYTFCQERGCERDRGEGDWVARCNKSNCDTKICGLCAVIKDRFTEAETVEEAEAVLQNEDGRTKFNEDNQLAHYPTTLRSSTW</sequence>
<name>A0A3N4HLI2_ASCIM</name>
<evidence type="ECO:0000313" key="2">
    <source>
        <dbReference type="EMBL" id="RPA74673.1"/>
    </source>
</evidence>
<gene>
    <name evidence="2" type="ORF">BJ508DRAFT_339819</name>
</gene>
<dbReference type="EMBL" id="ML119783">
    <property type="protein sequence ID" value="RPA74673.1"/>
    <property type="molecule type" value="Genomic_DNA"/>
</dbReference>
<feature type="compositionally biased region" description="Basic and acidic residues" evidence="1">
    <location>
        <begin position="14"/>
        <end position="26"/>
    </location>
</feature>